<dbReference type="GO" id="GO:0015031">
    <property type="term" value="P:protein transport"/>
    <property type="evidence" value="ECO:0007669"/>
    <property type="project" value="UniProtKB-KW"/>
</dbReference>
<feature type="domain" description="TonB C-terminal" evidence="11">
    <location>
        <begin position="162"/>
        <end position="252"/>
    </location>
</feature>
<evidence type="ECO:0000313" key="12">
    <source>
        <dbReference type="EMBL" id="MCW8335394.1"/>
    </source>
</evidence>
<keyword evidence="9" id="KW-0472">Membrane</keyword>
<evidence type="ECO:0000256" key="9">
    <source>
        <dbReference type="ARBA" id="ARBA00023136"/>
    </source>
</evidence>
<feature type="region of interest" description="Disordered" evidence="10">
    <location>
        <begin position="56"/>
        <end position="170"/>
    </location>
</feature>
<accession>A0A9X3HT61</accession>
<evidence type="ECO:0000259" key="11">
    <source>
        <dbReference type="PROSITE" id="PS52015"/>
    </source>
</evidence>
<feature type="compositionally biased region" description="Basic and acidic residues" evidence="10">
    <location>
        <begin position="119"/>
        <end position="144"/>
    </location>
</feature>
<dbReference type="Gene3D" id="3.30.1150.10">
    <property type="match status" value="1"/>
</dbReference>
<dbReference type="SUPFAM" id="SSF74653">
    <property type="entry name" value="TolA/TonB C-terminal domain"/>
    <property type="match status" value="1"/>
</dbReference>
<protein>
    <submittedName>
        <fullName evidence="12">Energy transducer TonB</fullName>
    </submittedName>
</protein>
<dbReference type="RefSeq" id="WP_265688576.1">
    <property type="nucleotide sequence ID" value="NZ_JAKRRX010000111.1"/>
</dbReference>
<keyword evidence="13" id="KW-1185">Reference proteome</keyword>
<evidence type="ECO:0000313" key="13">
    <source>
        <dbReference type="Proteomes" id="UP001155586"/>
    </source>
</evidence>
<sequence>MNILRYTIAGSASVLLHAAFLFVVEEQKVFAMPAGNEPSSVSINFVSMPAAVPPPVAEPVPEPKEVTKQVEQPKPTPPKKASKPVEKKIVKAKPVEKPKAKKVVKREPVKQNVTPPKPKKTEQKTVKQKPEPKTEKKPVEKEPETQQPKTAASKGASSQPVLLDKPSFVSRPVQPRYPRLARKRGIEGVAMYEIWLDADGNQIKQVLISSSGTTMLDKSALDAIKQWKFSPHISGGQKLAHRVQIPVRFKLD</sequence>
<organism evidence="12 13">
    <name type="scientific">Vibrio paucivorans</name>
    <dbReference type="NCBI Taxonomy" id="2829489"/>
    <lineage>
        <taxon>Bacteria</taxon>
        <taxon>Pseudomonadati</taxon>
        <taxon>Pseudomonadota</taxon>
        <taxon>Gammaproteobacteria</taxon>
        <taxon>Vibrionales</taxon>
        <taxon>Vibrionaceae</taxon>
        <taxon>Vibrio</taxon>
    </lineage>
</organism>
<feature type="compositionally biased region" description="Basic and acidic residues" evidence="10">
    <location>
        <begin position="83"/>
        <end position="98"/>
    </location>
</feature>
<dbReference type="Pfam" id="PF03544">
    <property type="entry name" value="TonB_C"/>
    <property type="match status" value="1"/>
</dbReference>
<dbReference type="GO" id="GO:0031992">
    <property type="term" value="F:energy transducer activity"/>
    <property type="evidence" value="ECO:0007669"/>
    <property type="project" value="TreeGrafter"/>
</dbReference>
<gene>
    <name evidence="12" type="ORF">MD483_16365</name>
</gene>
<dbReference type="InterPro" id="IPR006260">
    <property type="entry name" value="TonB/TolA_C"/>
</dbReference>
<proteinExistence type="inferred from homology"/>
<dbReference type="PANTHER" id="PTHR33446:SF2">
    <property type="entry name" value="PROTEIN TONB"/>
    <property type="match status" value="1"/>
</dbReference>
<comment type="similarity">
    <text evidence="2">Belongs to the TonB family.</text>
</comment>
<dbReference type="Proteomes" id="UP001155586">
    <property type="component" value="Unassembled WGS sequence"/>
</dbReference>
<evidence type="ECO:0000256" key="3">
    <source>
        <dbReference type="ARBA" id="ARBA00022448"/>
    </source>
</evidence>
<dbReference type="PANTHER" id="PTHR33446">
    <property type="entry name" value="PROTEIN TONB-RELATED"/>
    <property type="match status" value="1"/>
</dbReference>
<keyword evidence="7" id="KW-0653">Protein transport</keyword>
<dbReference type="AlphaFoldDB" id="A0A9X3HT61"/>
<dbReference type="EMBL" id="JAKRRX010000111">
    <property type="protein sequence ID" value="MCW8335394.1"/>
    <property type="molecule type" value="Genomic_DNA"/>
</dbReference>
<reference evidence="12" key="1">
    <citation type="submission" date="2022-02" db="EMBL/GenBank/DDBJ databases">
        <title>Vibrio sp. nov., a new bacterium isolated from Bohai sea, China.</title>
        <authorList>
            <person name="Yuan Y."/>
        </authorList>
    </citation>
    <scope>NUCLEOTIDE SEQUENCE</scope>
    <source>
        <strain evidence="12">DBSS07</strain>
    </source>
</reference>
<evidence type="ECO:0000256" key="8">
    <source>
        <dbReference type="ARBA" id="ARBA00022989"/>
    </source>
</evidence>
<evidence type="ECO:0000256" key="1">
    <source>
        <dbReference type="ARBA" id="ARBA00004383"/>
    </source>
</evidence>
<dbReference type="InterPro" id="IPR051045">
    <property type="entry name" value="TonB-dependent_transducer"/>
</dbReference>
<evidence type="ECO:0000256" key="4">
    <source>
        <dbReference type="ARBA" id="ARBA00022475"/>
    </source>
</evidence>
<keyword evidence="4" id="KW-1003">Cell membrane</keyword>
<dbReference type="GO" id="GO:0098797">
    <property type="term" value="C:plasma membrane protein complex"/>
    <property type="evidence" value="ECO:0007669"/>
    <property type="project" value="TreeGrafter"/>
</dbReference>
<dbReference type="PROSITE" id="PS52015">
    <property type="entry name" value="TONB_CTD"/>
    <property type="match status" value="1"/>
</dbReference>
<comment type="caution">
    <text evidence="12">The sequence shown here is derived from an EMBL/GenBank/DDBJ whole genome shotgun (WGS) entry which is preliminary data.</text>
</comment>
<name>A0A9X3HT61_9VIBR</name>
<keyword evidence="8" id="KW-1133">Transmembrane helix</keyword>
<dbReference type="NCBIfam" id="TIGR01352">
    <property type="entry name" value="tonB_Cterm"/>
    <property type="match status" value="1"/>
</dbReference>
<evidence type="ECO:0000256" key="6">
    <source>
        <dbReference type="ARBA" id="ARBA00022692"/>
    </source>
</evidence>
<keyword evidence="5" id="KW-0997">Cell inner membrane</keyword>
<evidence type="ECO:0000256" key="5">
    <source>
        <dbReference type="ARBA" id="ARBA00022519"/>
    </source>
</evidence>
<dbReference type="InterPro" id="IPR037682">
    <property type="entry name" value="TonB_C"/>
</dbReference>
<evidence type="ECO:0000256" key="2">
    <source>
        <dbReference type="ARBA" id="ARBA00006555"/>
    </source>
</evidence>
<evidence type="ECO:0000256" key="10">
    <source>
        <dbReference type="SAM" id="MobiDB-lite"/>
    </source>
</evidence>
<evidence type="ECO:0000256" key="7">
    <source>
        <dbReference type="ARBA" id="ARBA00022927"/>
    </source>
</evidence>
<comment type="subcellular location">
    <subcellularLocation>
        <location evidence="1">Cell inner membrane</location>
        <topology evidence="1">Single-pass membrane protein</topology>
        <orientation evidence="1">Periplasmic side</orientation>
    </subcellularLocation>
</comment>
<dbReference type="GO" id="GO:0055085">
    <property type="term" value="P:transmembrane transport"/>
    <property type="evidence" value="ECO:0007669"/>
    <property type="project" value="InterPro"/>
</dbReference>
<keyword evidence="6" id="KW-0812">Transmembrane</keyword>
<keyword evidence="3" id="KW-0813">Transport</keyword>